<keyword evidence="3" id="KW-1185">Reference proteome</keyword>
<evidence type="ECO:0000256" key="1">
    <source>
        <dbReference type="SAM" id="Phobius"/>
    </source>
</evidence>
<reference evidence="2 3" key="1">
    <citation type="submission" date="2024-06" db="EMBL/GenBank/DDBJ databases">
        <authorList>
            <person name="Kim D.-U."/>
        </authorList>
    </citation>
    <scope>NUCLEOTIDE SEQUENCE [LARGE SCALE GENOMIC DNA]</scope>
    <source>
        <strain evidence="2 3">KACC15460</strain>
    </source>
</reference>
<sequence length="43" mass="4503">MRDIARTAAVLASIAMVIVLMLMGPKNFGFDSSHPVVEAGASK</sequence>
<organism evidence="2 3">
    <name type="scientific">Mesorhizobium shangrilense</name>
    <dbReference type="NCBI Taxonomy" id="460060"/>
    <lineage>
        <taxon>Bacteria</taxon>
        <taxon>Pseudomonadati</taxon>
        <taxon>Pseudomonadota</taxon>
        <taxon>Alphaproteobacteria</taxon>
        <taxon>Hyphomicrobiales</taxon>
        <taxon>Phyllobacteriaceae</taxon>
        <taxon>Mesorhizobium</taxon>
    </lineage>
</organism>
<protein>
    <submittedName>
        <fullName evidence="2">Uncharacterized protein</fullName>
    </submittedName>
</protein>
<feature type="transmembrane region" description="Helical" evidence="1">
    <location>
        <begin position="7"/>
        <end position="24"/>
    </location>
</feature>
<keyword evidence="1" id="KW-0472">Membrane</keyword>
<evidence type="ECO:0000313" key="3">
    <source>
        <dbReference type="Proteomes" id="UP001548832"/>
    </source>
</evidence>
<gene>
    <name evidence="2" type="ORF">ABVQ20_02540</name>
</gene>
<dbReference type="Proteomes" id="UP001548832">
    <property type="component" value="Unassembled WGS sequence"/>
</dbReference>
<dbReference type="EMBL" id="JBEWSZ010000001">
    <property type="protein sequence ID" value="MET2825847.1"/>
    <property type="molecule type" value="Genomic_DNA"/>
</dbReference>
<name>A0ABV2D728_9HYPH</name>
<dbReference type="RefSeq" id="WP_354457924.1">
    <property type="nucleotide sequence ID" value="NZ_JBEWSZ010000001.1"/>
</dbReference>
<keyword evidence="1" id="KW-0812">Transmembrane</keyword>
<comment type="caution">
    <text evidence="2">The sequence shown here is derived from an EMBL/GenBank/DDBJ whole genome shotgun (WGS) entry which is preliminary data.</text>
</comment>
<keyword evidence="1" id="KW-1133">Transmembrane helix</keyword>
<proteinExistence type="predicted"/>
<accession>A0ABV2D728</accession>
<evidence type="ECO:0000313" key="2">
    <source>
        <dbReference type="EMBL" id="MET2825847.1"/>
    </source>
</evidence>